<evidence type="ECO:0000313" key="2">
    <source>
        <dbReference type="EMBL" id="KAL3616504.1"/>
    </source>
</evidence>
<dbReference type="Proteomes" id="UP001632038">
    <property type="component" value="Unassembled WGS sequence"/>
</dbReference>
<evidence type="ECO:0000256" key="1">
    <source>
        <dbReference type="SAM" id="Phobius"/>
    </source>
</evidence>
<gene>
    <name evidence="2" type="ORF">CASFOL_039894</name>
</gene>
<proteinExistence type="predicted"/>
<feature type="transmembrane region" description="Helical" evidence="1">
    <location>
        <begin position="55"/>
        <end position="74"/>
    </location>
</feature>
<dbReference type="PANTHER" id="PTHR34115:SF6">
    <property type="entry name" value="PROTEIN, PUTATIVE-RELATED"/>
    <property type="match status" value="1"/>
</dbReference>
<dbReference type="InterPro" id="IPR053258">
    <property type="entry name" value="Ca-permeable_cation_channel"/>
</dbReference>
<comment type="caution">
    <text evidence="2">The sequence shown here is derived from an EMBL/GenBank/DDBJ whole genome shotgun (WGS) entry which is preliminary data.</text>
</comment>
<dbReference type="PANTHER" id="PTHR34115">
    <property type="entry name" value="PROTEIN, PUTATIVE-RELATED"/>
    <property type="match status" value="1"/>
</dbReference>
<keyword evidence="1" id="KW-1133">Transmembrane helix</keyword>
<sequence>MEVITEAQIDSATSEACAAPPPLMQVMKYMVPSVLALATLEYQGKAKSPFIDNPIPVWCFLSATCVYWLTIGAIEQMQTITRERHIMIISRVALSSGLLSAKSLFLIFIPPPISFLLLSIWIPLLPLLAWPLIKYAYDNNLLGAGFFTNVMDKIRTKVGWVKSGYKEEDESLPV</sequence>
<dbReference type="AlphaFoldDB" id="A0ABD3BH25"/>
<dbReference type="EMBL" id="JAVIJP010000092">
    <property type="protein sequence ID" value="KAL3616504.1"/>
    <property type="molecule type" value="Genomic_DNA"/>
</dbReference>
<feature type="transmembrane region" description="Helical" evidence="1">
    <location>
        <begin position="86"/>
        <end position="109"/>
    </location>
</feature>
<name>A0ABD3BH25_9LAMI</name>
<evidence type="ECO:0000313" key="3">
    <source>
        <dbReference type="Proteomes" id="UP001632038"/>
    </source>
</evidence>
<organism evidence="2 3">
    <name type="scientific">Castilleja foliolosa</name>
    <dbReference type="NCBI Taxonomy" id="1961234"/>
    <lineage>
        <taxon>Eukaryota</taxon>
        <taxon>Viridiplantae</taxon>
        <taxon>Streptophyta</taxon>
        <taxon>Embryophyta</taxon>
        <taxon>Tracheophyta</taxon>
        <taxon>Spermatophyta</taxon>
        <taxon>Magnoliopsida</taxon>
        <taxon>eudicotyledons</taxon>
        <taxon>Gunneridae</taxon>
        <taxon>Pentapetalae</taxon>
        <taxon>asterids</taxon>
        <taxon>lamiids</taxon>
        <taxon>Lamiales</taxon>
        <taxon>Orobanchaceae</taxon>
        <taxon>Pedicularideae</taxon>
        <taxon>Castillejinae</taxon>
        <taxon>Castilleja</taxon>
    </lineage>
</organism>
<keyword evidence="3" id="KW-1185">Reference proteome</keyword>
<keyword evidence="1" id="KW-0812">Transmembrane</keyword>
<keyword evidence="1" id="KW-0472">Membrane</keyword>
<protein>
    <submittedName>
        <fullName evidence="2">Uncharacterized protein</fullName>
    </submittedName>
</protein>
<feature type="transmembrane region" description="Helical" evidence="1">
    <location>
        <begin position="115"/>
        <end position="133"/>
    </location>
</feature>
<accession>A0ABD3BH25</accession>
<reference evidence="3" key="1">
    <citation type="journal article" date="2024" name="IScience">
        <title>Strigolactones Initiate the Formation of Haustorium-like Structures in Castilleja.</title>
        <authorList>
            <person name="Buerger M."/>
            <person name="Peterson D."/>
            <person name="Chory J."/>
        </authorList>
    </citation>
    <scope>NUCLEOTIDE SEQUENCE [LARGE SCALE GENOMIC DNA]</scope>
</reference>